<dbReference type="GO" id="GO:0003677">
    <property type="term" value="F:DNA binding"/>
    <property type="evidence" value="ECO:0007669"/>
    <property type="project" value="UniProtKB-KW"/>
</dbReference>
<comment type="caution">
    <text evidence="7">The sequence shown here is derived from an EMBL/GenBank/DDBJ whole genome shotgun (WGS) entry which is preliminary data.</text>
</comment>
<comment type="similarity">
    <text evidence="1">Belongs to the transposase 11 family.</text>
</comment>
<dbReference type="GO" id="GO:0006313">
    <property type="term" value="P:DNA transposition"/>
    <property type="evidence" value="ECO:0007669"/>
    <property type="project" value="InterPro"/>
</dbReference>
<dbReference type="PANTHER" id="PTHR33258">
    <property type="entry name" value="TRANSPOSASE INSL FOR INSERTION SEQUENCE ELEMENT IS186A-RELATED"/>
    <property type="match status" value="1"/>
</dbReference>
<dbReference type="PANTHER" id="PTHR33258:SF1">
    <property type="entry name" value="TRANSPOSASE INSL FOR INSERTION SEQUENCE ELEMENT IS186A-RELATED"/>
    <property type="match status" value="1"/>
</dbReference>
<evidence type="ECO:0000259" key="6">
    <source>
        <dbReference type="Pfam" id="PF01609"/>
    </source>
</evidence>
<protein>
    <submittedName>
        <fullName evidence="7">IS4 family transposase</fullName>
    </submittedName>
</protein>
<dbReference type="InterPro" id="IPR002559">
    <property type="entry name" value="Transposase_11"/>
</dbReference>
<feature type="compositionally biased region" description="Basic residues" evidence="5">
    <location>
        <begin position="402"/>
        <end position="419"/>
    </location>
</feature>
<evidence type="ECO:0000313" key="7">
    <source>
        <dbReference type="EMBL" id="MBR7781866.1"/>
    </source>
</evidence>
<reference evidence="7" key="1">
    <citation type="submission" date="2021-04" db="EMBL/GenBank/DDBJ databases">
        <title>novel species isolated from subtropical streams in China.</title>
        <authorList>
            <person name="Lu H."/>
        </authorList>
    </citation>
    <scope>NUCLEOTIDE SEQUENCE</scope>
    <source>
        <strain evidence="7">LFS511W</strain>
    </source>
</reference>
<dbReference type="InterPro" id="IPR047952">
    <property type="entry name" value="Transpos_IS4"/>
</dbReference>
<sequence length="419" mass="47026">MSCHIEVFRNFAEHLQSDLFRETARHSEYPTAFTRKGGKLPLPSLIAVMVSGMRMSVRAELDQFFAHLRQQAQLVHHVSEQAFAQARAKLSGAAIPKLNDWFIQQVDAAGLVPRWRGLRLVAADASNLRFGLRASHVPRAATTEQNAFALFLPGVEMTLAATLYDVSVGERQMLFEHLEKLSVDDILLLDRGYQARWLVAALNQAGVHFCMRVDRADKGGFNCVRDFIRSGNDEAVVRLGAPNQKDVTDYGCPSTGQEVRLVRIVTSDGAIRVLMTNLLDARAFPCVEFGELYHHRWRIEEAFKRLKHRLSLEHVSGLSQLAVMQDFAAKILCDNLQALACLAAISDEPLPEGRRINHSYAHTVLKRILPVLLLTSSASLILKEALLLITSHTYRHQEGQSKPRKSSHKPHKYMSHKAC</sequence>
<dbReference type="InterPro" id="IPR012337">
    <property type="entry name" value="RNaseH-like_sf"/>
</dbReference>
<proteinExistence type="inferred from homology"/>
<dbReference type="AlphaFoldDB" id="A0A941DN93"/>
<keyword evidence="4" id="KW-0233">DNA recombination</keyword>
<keyword evidence="2" id="KW-0815">Transposition</keyword>
<organism evidence="7 8">
    <name type="scientific">Undibacterium luofuense</name>
    <dbReference type="NCBI Taxonomy" id="2828733"/>
    <lineage>
        <taxon>Bacteria</taxon>
        <taxon>Pseudomonadati</taxon>
        <taxon>Pseudomonadota</taxon>
        <taxon>Betaproteobacteria</taxon>
        <taxon>Burkholderiales</taxon>
        <taxon>Oxalobacteraceae</taxon>
        <taxon>Undibacterium</taxon>
    </lineage>
</organism>
<evidence type="ECO:0000256" key="2">
    <source>
        <dbReference type="ARBA" id="ARBA00022578"/>
    </source>
</evidence>
<dbReference type="Pfam" id="PF01609">
    <property type="entry name" value="DDE_Tnp_1"/>
    <property type="match status" value="1"/>
</dbReference>
<evidence type="ECO:0000256" key="5">
    <source>
        <dbReference type="SAM" id="MobiDB-lite"/>
    </source>
</evidence>
<gene>
    <name evidence="7" type="ORF">KDM89_06920</name>
</gene>
<evidence type="ECO:0000313" key="8">
    <source>
        <dbReference type="Proteomes" id="UP000680067"/>
    </source>
</evidence>
<dbReference type="Proteomes" id="UP000680067">
    <property type="component" value="Unassembled WGS sequence"/>
</dbReference>
<dbReference type="SUPFAM" id="SSF53098">
    <property type="entry name" value="Ribonuclease H-like"/>
    <property type="match status" value="1"/>
</dbReference>
<feature type="region of interest" description="Disordered" evidence="5">
    <location>
        <begin position="397"/>
        <end position="419"/>
    </location>
</feature>
<name>A0A941DN93_9BURK</name>
<evidence type="ECO:0000256" key="4">
    <source>
        <dbReference type="ARBA" id="ARBA00023172"/>
    </source>
</evidence>
<feature type="domain" description="Transposase IS4-like" evidence="6">
    <location>
        <begin position="146"/>
        <end position="335"/>
    </location>
</feature>
<dbReference type="EMBL" id="JAGSPN010000004">
    <property type="protein sequence ID" value="MBR7781866.1"/>
    <property type="molecule type" value="Genomic_DNA"/>
</dbReference>
<keyword evidence="8" id="KW-1185">Reference proteome</keyword>
<dbReference type="GO" id="GO:0004803">
    <property type="term" value="F:transposase activity"/>
    <property type="evidence" value="ECO:0007669"/>
    <property type="project" value="InterPro"/>
</dbReference>
<dbReference type="RefSeq" id="WP_212687225.1">
    <property type="nucleotide sequence ID" value="NZ_JAGSPN010000004.1"/>
</dbReference>
<accession>A0A941DN93</accession>
<evidence type="ECO:0000256" key="3">
    <source>
        <dbReference type="ARBA" id="ARBA00023125"/>
    </source>
</evidence>
<dbReference type="NCBIfam" id="NF033592">
    <property type="entry name" value="transpos_IS4_1"/>
    <property type="match status" value="1"/>
</dbReference>
<keyword evidence="3" id="KW-0238">DNA-binding</keyword>
<evidence type="ECO:0000256" key="1">
    <source>
        <dbReference type="ARBA" id="ARBA00010075"/>
    </source>
</evidence>